<dbReference type="EMBL" id="JH816288">
    <property type="protein sequence ID" value="EKC20604.1"/>
    <property type="molecule type" value="Genomic_DNA"/>
</dbReference>
<dbReference type="GO" id="GO:0005783">
    <property type="term" value="C:endoplasmic reticulum"/>
    <property type="evidence" value="ECO:0007669"/>
    <property type="project" value="UniProtKB-SubCell"/>
</dbReference>
<dbReference type="CDD" id="cd11302">
    <property type="entry name" value="O-FucT-1"/>
    <property type="match status" value="1"/>
</dbReference>
<evidence type="ECO:0000256" key="6">
    <source>
        <dbReference type="ARBA" id="ARBA00022676"/>
    </source>
</evidence>
<dbReference type="InterPro" id="IPR019378">
    <property type="entry name" value="GDP-Fuc_O-FucTrfase"/>
</dbReference>
<evidence type="ECO:0000256" key="1">
    <source>
        <dbReference type="ARBA" id="ARBA00004240"/>
    </source>
</evidence>
<comment type="pathway">
    <text evidence="2">Protein modification; protein glycosylation.</text>
</comment>
<dbReference type="GO" id="GO:0007219">
    <property type="term" value="P:Notch signaling pathway"/>
    <property type="evidence" value="ECO:0007669"/>
    <property type="project" value="UniProtKB-KW"/>
</dbReference>
<evidence type="ECO:0000256" key="10">
    <source>
        <dbReference type="ARBA" id="ARBA00023157"/>
    </source>
</evidence>
<sequence length="392" mass="44710">MVLIFLAPANDCIGRGFRMNVKLPPMVIWLTMISSMSSNTIDPKGYVVYCPCMGRFGNQADHFLGSLAFAKDLDRTIILPPWVEYNFPKPTSDQIPFDTYFRVDAVQKFHRAITMEKFMKNLAPKIWPVGNRTVFCYSKSYTGEPGCDAKHGNPFGPFWDTFDIDFDASEFYEPLSFDTSNRFEVKRWQEKYPPDRFPVLAFKGAPAHFPVEQRNLLLQKYVVWSDKMIKKADDLISKSFNNEKYMGIHLRLGSDFSNACKHIESGSALFASPQCIGYRGENGKLTYEMCYPSDDTIVKQVKRAVKEKGINNVFIATDSRDLIPKLKKAMPKVNFAKQDGKSPHLDLAVLGKSDHFIGCCVSTFSAFVKRERDVSGKSSEFWAFQKLKKDEL</sequence>
<keyword evidence="6 17" id="KW-0328">Glycosyltransferase</keyword>
<evidence type="ECO:0000256" key="7">
    <source>
        <dbReference type="ARBA" id="ARBA00022679"/>
    </source>
</evidence>
<dbReference type="Pfam" id="PF10250">
    <property type="entry name" value="O-FucT"/>
    <property type="match status" value="1"/>
</dbReference>
<keyword evidence="11" id="KW-0325">Glycoprotein</keyword>
<comment type="similarity">
    <text evidence="3">Belongs to the glycosyltransferase 65 family.</text>
</comment>
<evidence type="ECO:0000256" key="16">
    <source>
        <dbReference type="ARBA" id="ARBA00048647"/>
    </source>
</evidence>
<keyword evidence="7 17" id="KW-0808">Transferase</keyword>
<keyword evidence="13" id="KW-0119">Carbohydrate metabolism</keyword>
<evidence type="ECO:0000256" key="8">
    <source>
        <dbReference type="ARBA" id="ARBA00022824"/>
    </source>
</evidence>
<dbReference type="PANTHER" id="PTHR21420">
    <property type="entry name" value="GDP-FUCOSE PROTEIN O-FUCOSYLTRANSFERASE 1"/>
    <property type="match status" value="1"/>
</dbReference>
<comment type="catalytic activity">
    <reaction evidence="16">
        <text>L-seryl-[protein] + GDP-beta-L-fucose = 3-O-(alpha-L-fucosyl)-L-seryl-[protein] + GDP + H(+)</text>
        <dbReference type="Rhea" id="RHEA:63644"/>
        <dbReference type="Rhea" id="RHEA-COMP:9863"/>
        <dbReference type="Rhea" id="RHEA-COMP:17914"/>
        <dbReference type="ChEBI" id="CHEBI:15378"/>
        <dbReference type="ChEBI" id="CHEBI:29999"/>
        <dbReference type="ChEBI" id="CHEBI:57273"/>
        <dbReference type="ChEBI" id="CHEBI:58189"/>
        <dbReference type="ChEBI" id="CHEBI:189632"/>
        <dbReference type="EC" id="2.4.1.221"/>
    </reaction>
    <physiologicalReaction direction="left-to-right" evidence="16">
        <dbReference type="Rhea" id="RHEA:63645"/>
    </physiologicalReaction>
</comment>
<dbReference type="EC" id="2.4.1.221" evidence="4"/>
<dbReference type="InterPro" id="IPR039922">
    <property type="entry name" value="POFUT1"/>
</dbReference>
<comment type="catalytic activity">
    <reaction evidence="15">
        <text>L-threonyl-[protein] + GDP-beta-L-fucose = 3-O-(alpha-L-fucosyl)-L-threonyl-[protein] + GDP + H(+)</text>
        <dbReference type="Rhea" id="RHEA:70491"/>
        <dbReference type="Rhea" id="RHEA-COMP:11060"/>
        <dbReference type="Rhea" id="RHEA-COMP:17915"/>
        <dbReference type="ChEBI" id="CHEBI:15378"/>
        <dbReference type="ChEBI" id="CHEBI:30013"/>
        <dbReference type="ChEBI" id="CHEBI:57273"/>
        <dbReference type="ChEBI" id="CHEBI:58189"/>
        <dbReference type="ChEBI" id="CHEBI:189631"/>
        <dbReference type="EC" id="2.4.1.221"/>
    </reaction>
    <physiologicalReaction direction="left-to-right" evidence="15">
        <dbReference type="Rhea" id="RHEA:70492"/>
    </physiologicalReaction>
</comment>
<keyword evidence="10" id="KW-1015">Disulfide bond</keyword>
<gene>
    <name evidence="17" type="ORF">CGI_10005764</name>
</gene>
<proteinExistence type="inferred from homology"/>
<evidence type="ECO:0000256" key="5">
    <source>
        <dbReference type="ARBA" id="ARBA00021745"/>
    </source>
</evidence>
<protein>
    <recommendedName>
        <fullName evidence="5">GDP-fucose protein O-fucosyltransferase 1</fullName>
        <ecNumber evidence="4">2.4.1.221</ecNumber>
    </recommendedName>
    <alternativeName>
        <fullName evidence="14">Peptide-O-fucosyltransferase 1</fullName>
    </alternativeName>
</protein>
<keyword evidence="8" id="KW-0256">Endoplasmic reticulum</keyword>
<dbReference type="PANTHER" id="PTHR21420:SF10">
    <property type="entry name" value="GDP-FUCOSE PROTEIN O-FUCOSYLTRANSFERASE 1"/>
    <property type="match status" value="1"/>
</dbReference>
<dbReference type="AlphaFoldDB" id="K1PP55"/>
<evidence type="ECO:0000256" key="13">
    <source>
        <dbReference type="ARBA" id="ARBA00023277"/>
    </source>
</evidence>
<evidence type="ECO:0000256" key="15">
    <source>
        <dbReference type="ARBA" id="ARBA00047273"/>
    </source>
</evidence>
<evidence type="ECO:0000256" key="14">
    <source>
        <dbReference type="ARBA" id="ARBA00033080"/>
    </source>
</evidence>
<dbReference type="Gene3D" id="3.40.50.11350">
    <property type="match status" value="1"/>
</dbReference>
<dbReference type="Gene3D" id="3.40.50.11340">
    <property type="match status" value="1"/>
</dbReference>
<evidence type="ECO:0000256" key="3">
    <source>
        <dbReference type="ARBA" id="ARBA00010626"/>
    </source>
</evidence>
<comment type="subcellular location">
    <subcellularLocation>
        <location evidence="1">Endoplasmic reticulum</location>
    </subcellularLocation>
</comment>
<evidence type="ECO:0000256" key="11">
    <source>
        <dbReference type="ARBA" id="ARBA00023180"/>
    </source>
</evidence>
<evidence type="ECO:0000256" key="2">
    <source>
        <dbReference type="ARBA" id="ARBA00004922"/>
    </source>
</evidence>
<evidence type="ECO:0000256" key="9">
    <source>
        <dbReference type="ARBA" id="ARBA00022976"/>
    </source>
</evidence>
<accession>K1PP55</accession>
<dbReference type="FunCoup" id="K1PP55">
    <property type="interactions" value="835"/>
</dbReference>
<dbReference type="GO" id="GO:0046922">
    <property type="term" value="F:peptide-O-fucosyltransferase activity"/>
    <property type="evidence" value="ECO:0007669"/>
    <property type="project" value="UniProtKB-EC"/>
</dbReference>
<dbReference type="InParanoid" id="K1PP55"/>
<evidence type="ECO:0000313" key="17">
    <source>
        <dbReference type="EMBL" id="EKC20604.1"/>
    </source>
</evidence>
<reference evidence="17" key="1">
    <citation type="journal article" date="2012" name="Nature">
        <title>The oyster genome reveals stress adaptation and complexity of shell formation.</title>
        <authorList>
            <person name="Zhang G."/>
            <person name="Fang X."/>
            <person name="Guo X."/>
            <person name="Li L."/>
            <person name="Luo R."/>
            <person name="Xu F."/>
            <person name="Yang P."/>
            <person name="Zhang L."/>
            <person name="Wang X."/>
            <person name="Qi H."/>
            <person name="Xiong Z."/>
            <person name="Que H."/>
            <person name="Xie Y."/>
            <person name="Holland P.W."/>
            <person name="Paps J."/>
            <person name="Zhu Y."/>
            <person name="Wu F."/>
            <person name="Chen Y."/>
            <person name="Wang J."/>
            <person name="Peng C."/>
            <person name="Meng J."/>
            <person name="Yang L."/>
            <person name="Liu J."/>
            <person name="Wen B."/>
            <person name="Zhang N."/>
            <person name="Huang Z."/>
            <person name="Zhu Q."/>
            <person name="Feng Y."/>
            <person name="Mount A."/>
            <person name="Hedgecock D."/>
            <person name="Xu Z."/>
            <person name="Liu Y."/>
            <person name="Domazet-Loso T."/>
            <person name="Du Y."/>
            <person name="Sun X."/>
            <person name="Zhang S."/>
            <person name="Liu B."/>
            <person name="Cheng P."/>
            <person name="Jiang X."/>
            <person name="Li J."/>
            <person name="Fan D."/>
            <person name="Wang W."/>
            <person name="Fu W."/>
            <person name="Wang T."/>
            <person name="Wang B."/>
            <person name="Zhang J."/>
            <person name="Peng Z."/>
            <person name="Li Y."/>
            <person name="Li N."/>
            <person name="Wang J."/>
            <person name="Chen M."/>
            <person name="He Y."/>
            <person name="Tan F."/>
            <person name="Song X."/>
            <person name="Zheng Q."/>
            <person name="Huang R."/>
            <person name="Yang H."/>
            <person name="Du X."/>
            <person name="Chen L."/>
            <person name="Yang M."/>
            <person name="Gaffney P.M."/>
            <person name="Wang S."/>
            <person name="Luo L."/>
            <person name="She Z."/>
            <person name="Ming Y."/>
            <person name="Huang W."/>
            <person name="Zhang S."/>
            <person name="Huang B."/>
            <person name="Zhang Y."/>
            <person name="Qu T."/>
            <person name="Ni P."/>
            <person name="Miao G."/>
            <person name="Wang J."/>
            <person name="Wang Q."/>
            <person name="Steinberg C.E."/>
            <person name="Wang H."/>
            <person name="Li N."/>
            <person name="Qian L."/>
            <person name="Zhang G."/>
            <person name="Li Y."/>
            <person name="Yang H."/>
            <person name="Liu X."/>
            <person name="Wang J."/>
            <person name="Yin Y."/>
            <person name="Wang J."/>
        </authorList>
    </citation>
    <scope>NUCLEOTIDE SEQUENCE [LARGE SCALE GENOMIC DNA]</scope>
    <source>
        <strain evidence="17">05x7-T-G4-1.051#20</strain>
    </source>
</reference>
<organism evidence="17">
    <name type="scientific">Magallana gigas</name>
    <name type="common">Pacific oyster</name>
    <name type="synonym">Crassostrea gigas</name>
    <dbReference type="NCBI Taxonomy" id="29159"/>
    <lineage>
        <taxon>Eukaryota</taxon>
        <taxon>Metazoa</taxon>
        <taxon>Spiralia</taxon>
        <taxon>Lophotrochozoa</taxon>
        <taxon>Mollusca</taxon>
        <taxon>Bivalvia</taxon>
        <taxon>Autobranchia</taxon>
        <taxon>Pteriomorphia</taxon>
        <taxon>Ostreida</taxon>
        <taxon>Ostreoidea</taxon>
        <taxon>Ostreidae</taxon>
        <taxon>Magallana</taxon>
    </lineage>
</organism>
<dbReference type="UniPathway" id="UPA00378"/>
<dbReference type="HOGENOM" id="CLU_039551_0_0_1"/>
<evidence type="ECO:0000256" key="4">
    <source>
        <dbReference type="ARBA" id="ARBA00012196"/>
    </source>
</evidence>
<name>K1PP55_MAGGI</name>
<keyword evidence="9" id="KW-0914">Notch signaling pathway</keyword>
<keyword evidence="12" id="KW-0294">Fucose metabolism</keyword>
<evidence type="ECO:0000256" key="12">
    <source>
        <dbReference type="ARBA" id="ARBA00023253"/>
    </source>
</evidence>
<dbReference type="GO" id="GO:0006004">
    <property type="term" value="P:fucose metabolic process"/>
    <property type="evidence" value="ECO:0007669"/>
    <property type="project" value="UniProtKB-KW"/>
</dbReference>